<gene>
    <name evidence="2" type="ORF">F2P81_025218</name>
</gene>
<name>A0A6A4RU84_SCOMX</name>
<proteinExistence type="predicted"/>
<feature type="compositionally biased region" description="Polar residues" evidence="1">
    <location>
        <begin position="84"/>
        <end position="94"/>
    </location>
</feature>
<protein>
    <submittedName>
        <fullName evidence="2">Uncharacterized protein</fullName>
    </submittedName>
</protein>
<organism evidence="2 3">
    <name type="scientific">Scophthalmus maximus</name>
    <name type="common">Turbot</name>
    <name type="synonym">Psetta maxima</name>
    <dbReference type="NCBI Taxonomy" id="52904"/>
    <lineage>
        <taxon>Eukaryota</taxon>
        <taxon>Metazoa</taxon>
        <taxon>Chordata</taxon>
        <taxon>Craniata</taxon>
        <taxon>Vertebrata</taxon>
        <taxon>Euteleostomi</taxon>
        <taxon>Actinopterygii</taxon>
        <taxon>Neopterygii</taxon>
        <taxon>Teleostei</taxon>
        <taxon>Neoteleostei</taxon>
        <taxon>Acanthomorphata</taxon>
        <taxon>Carangaria</taxon>
        <taxon>Pleuronectiformes</taxon>
        <taxon>Pleuronectoidei</taxon>
        <taxon>Scophthalmidae</taxon>
        <taxon>Scophthalmus</taxon>
    </lineage>
</organism>
<dbReference type="Proteomes" id="UP000438429">
    <property type="component" value="Unassembled WGS sequence"/>
</dbReference>
<dbReference type="GO" id="GO:0006351">
    <property type="term" value="P:DNA-templated transcription"/>
    <property type="evidence" value="ECO:0007669"/>
    <property type="project" value="InterPro"/>
</dbReference>
<dbReference type="GO" id="GO:0000785">
    <property type="term" value="C:chromatin"/>
    <property type="evidence" value="ECO:0007669"/>
    <property type="project" value="TreeGrafter"/>
</dbReference>
<dbReference type="PANTHER" id="PTHR13831:SF0">
    <property type="entry name" value="PROTEIN HIRA"/>
    <property type="match status" value="1"/>
</dbReference>
<dbReference type="EMBL" id="VEVO01000025">
    <property type="protein sequence ID" value="KAF0022592.1"/>
    <property type="molecule type" value="Genomic_DNA"/>
</dbReference>
<dbReference type="PANTHER" id="PTHR13831">
    <property type="entry name" value="MEMBER OF THE HIR1 FAMILY OF WD-REPEAT PROTEINS"/>
    <property type="match status" value="1"/>
</dbReference>
<evidence type="ECO:0000313" key="2">
    <source>
        <dbReference type="EMBL" id="KAF0022592.1"/>
    </source>
</evidence>
<feature type="region of interest" description="Disordered" evidence="1">
    <location>
        <begin position="69"/>
        <end position="94"/>
    </location>
</feature>
<accession>A0A6A4RU84</accession>
<comment type="caution">
    <text evidence="2">The sequence shown here is derived from an EMBL/GenBank/DDBJ whole genome shotgun (WGS) entry which is preliminary data.</text>
</comment>
<reference evidence="2 3" key="1">
    <citation type="submission" date="2019-06" db="EMBL/GenBank/DDBJ databases">
        <title>Draft genomes of female and male turbot (Scophthalmus maximus).</title>
        <authorList>
            <person name="Xu H."/>
            <person name="Xu X.-W."/>
            <person name="Shao C."/>
            <person name="Chen S."/>
        </authorList>
    </citation>
    <scope>NUCLEOTIDE SEQUENCE [LARGE SCALE GENOMIC DNA]</scope>
    <source>
        <strain evidence="2">Ysfricsl-2016a</strain>
        <tissue evidence="2">Blood</tissue>
    </source>
</reference>
<evidence type="ECO:0000313" key="3">
    <source>
        <dbReference type="Proteomes" id="UP000438429"/>
    </source>
</evidence>
<dbReference type="GO" id="GO:0000417">
    <property type="term" value="C:HIR complex"/>
    <property type="evidence" value="ECO:0007669"/>
    <property type="project" value="TreeGrafter"/>
</dbReference>
<dbReference type="GO" id="GO:0005634">
    <property type="term" value="C:nucleus"/>
    <property type="evidence" value="ECO:0007669"/>
    <property type="project" value="InterPro"/>
</dbReference>
<sequence>MDGTVAYLDFSLDELGDPLSEEEKNSIHQNIYGKSLAITSTEAQLSTTIIENPEILKYQQERQNSQANVGLGGATAAAAAASGPESSTPKLNSVMNGESLEDIRKVGKCRSVRWRVFGSEHI</sequence>
<evidence type="ECO:0000256" key="1">
    <source>
        <dbReference type="SAM" id="MobiDB-lite"/>
    </source>
</evidence>
<dbReference type="AlphaFoldDB" id="A0A6A4RU84"/>
<dbReference type="GO" id="GO:0031491">
    <property type="term" value="F:nucleosome binding"/>
    <property type="evidence" value="ECO:0007669"/>
    <property type="project" value="TreeGrafter"/>
</dbReference>
<dbReference type="GO" id="GO:0006338">
    <property type="term" value="P:chromatin remodeling"/>
    <property type="evidence" value="ECO:0007669"/>
    <property type="project" value="TreeGrafter"/>
</dbReference>
<feature type="compositionally biased region" description="Low complexity" evidence="1">
    <location>
        <begin position="74"/>
        <end position="83"/>
    </location>
</feature>
<dbReference type="InterPro" id="IPR031120">
    <property type="entry name" value="HIR1-like"/>
</dbReference>